<name>A0ABQ7GKW1_DUNSA</name>
<evidence type="ECO:0000313" key="1">
    <source>
        <dbReference type="EMBL" id="KAF5835244.1"/>
    </source>
</evidence>
<proteinExistence type="predicted"/>
<evidence type="ECO:0000313" key="2">
    <source>
        <dbReference type="Proteomes" id="UP000815325"/>
    </source>
</evidence>
<organism evidence="1 2">
    <name type="scientific">Dunaliella salina</name>
    <name type="common">Green alga</name>
    <name type="synonym">Protococcus salinus</name>
    <dbReference type="NCBI Taxonomy" id="3046"/>
    <lineage>
        <taxon>Eukaryota</taxon>
        <taxon>Viridiplantae</taxon>
        <taxon>Chlorophyta</taxon>
        <taxon>core chlorophytes</taxon>
        <taxon>Chlorophyceae</taxon>
        <taxon>CS clade</taxon>
        <taxon>Chlamydomonadales</taxon>
        <taxon>Dunaliellaceae</taxon>
        <taxon>Dunaliella</taxon>
    </lineage>
</organism>
<reference evidence="1" key="1">
    <citation type="submission" date="2017-08" db="EMBL/GenBank/DDBJ databases">
        <authorList>
            <person name="Polle J.E."/>
            <person name="Barry K."/>
            <person name="Cushman J."/>
            <person name="Schmutz J."/>
            <person name="Tran D."/>
            <person name="Hathwaick L.T."/>
            <person name="Yim W.C."/>
            <person name="Jenkins J."/>
            <person name="Mckie-Krisberg Z.M."/>
            <person name="Prochnik S."/>
            <person name="Lindquist E."/>
            <person name="Dockter R.B."/>
            <person name="Adam C."/>
            <person name="Molina H."/>
            <person name="Bunkerborg J."/>
            <person name="Jin E."/>
            <person name="Buchheim M."/>
            <person name="Magnuson J."/>
        </authorList>
    </citation>
    <scope>NUCLEOTIDE SEQUENCE</scope>
    <source>
        <strain evidence="1">CCAP 19/18</strain>
    </source>
</reference>
<dbReference type="Proteomes" id="UP000815325">
    <property type="component" value="Unassembled WGS sequence"/>
</dbReference>
<dbReference type="EMBL" id="MU069716">
    <property type="protein sequence ID" value="KAF5835244.1"/>
    <property type="molecule type" value="Genomic_DNA"/>
</dbReference>
<sequence length="257" mass="28342">MHPSVRTLLVALNSKRNCACDLEGRSGRCKPTPCAAVDLVVGGGVCVHGWESVPCAQGCGRQYMAYKERKNGGLQGGLQYCNERYTQELGKLSTTVVHGCVGPAVGKAVPGKALILKLLRPPAENAVQQLSQQQRISSEEARNRLVLHMDTENPRIQRKYDDDAKKYEDHVNEFAEACDNFSKDGTEDGQPARKHALGYRTGAEHEMLARNSALSAVKKIQELDAAMPITHVTVMQLASIRLDAKVKYEQDFTKFFL</sequence>
<comment type="caution">
    <text evidence="1">The sequence shown here is derived from an EMBL/GenBank/DDBJ whole genome shotgun (WGS) entry which is preliminary data.</text>
</comment>
<accession>A0ABQ7GKW1</accession>
<protein>
    <submittedName>
        <fullName evidence="1">Uncharacterized protein</fullName>
    </submittedName>
</protein>
<keyword evidence="2" id="KW-1185">Reference proteome</keyword>
<gene>
    <name evidence="1" type="ORF">DUNSADRAFT_7733</name>
</gene>